<proteinExistence type="predicted"/>
<dbReference type="EMBL" id="NMUH01000578">
    <property type="protein sequence ID" value="MQL81635.1"/>
    <property type="molecule type" value="Genomic_DNA"/>
</dbReference>
<name>A0A843UDS2_COLES</name>
<dbReference type="Proteomes" id="UP000652761">
    <property type="component" value="Unassembled WGS sequence"/>
</dbReference>
<reference evidence="2" key="1">
    <citation type="submission" date="2017-07" db="EMBL/GenBank/DDBJ databases">
        <title>Taro Niue Genome Assembly and Annotation.</title>
        <authorList>
            <person name="Atibalentja N."/>
            <person name="Keating K."/>
            <person name="Fields C.J."/>
        </authorList>
    </citation>
    <scope>NUCLEOTIDE SEQUENCE</scope>
    <source>
        <strain evidence="2">Niue_2</strain>
        <tissue evidence="2">Leaf</tissue>
    </source>
</reference>
<organism evidence="2 3">
    <name type="scientific">Colocasia esculenta</name>
    <name type="common">Wild taro</name>
    <name type="synonym">Arum esculentum</name>
    <dbReference type="NCBI Taxonomy" id="4460"/>
    <lineage>
        <taxon>Eukaryota</taxon>
        <taxon>Viridiplantae</taxon>
        <taxon>Streptophyta</taxon>
        <taxon>Embryophyta</taxon>
        <taxon>Tracheophyta</taxon>
        <taxon>Spermatophyta</taxon>
        <taxon>Magnoliopsida</taxon>
        <taxon>Liliopsida</taxon>
        <taxon>Araceae</taxon>
        <taxon>Aroideae</taxon>
        <taxon>Colocasieae</taxon>
        <taxon>Colocasia</taxon>
    </lineage>
</organism>
<protein>
    <submittedName>
        <fullName evidence="2">Uncharacterized protein</fullName>
    </submittedName>
</protein>
<dbReference type="AlphaFoldDB" id="A0A843UDS2"/>
<comment type="caution">
    <text evidence="2">The sequence shown here is derived from an EMBL/GenBank/DDBJ whole genome shotgun (WGS) entry which is preliminary data.</text>
</comment>
<evidence type="ECO:0000313" key="3">
    <source>
        <dbReference type="Proteomes" id="UP000652761"/>
    </source>
</evidence>
<sequence>MRWLPAPPGKGTGGGQPQSSTCKELITFMALHGGLGQVGALDSIVDHAIVPEPGVSMALSPGDREDVSNLFLE</sequence>
<evidence type="ECO:0000256" key="1">
    <source>
        <dbReference type="SAM" id="MobiDB-lite"/>
    </source>
</evidence>
<accession>A0A843UDS2</accession>
<evidence type="ECO:0000313" key="2">
    <source>
        <dbReference type="EMBL" id="MQL81635.1"/>
    </source>
</evidence>
<feature type="non-terminal residue" evidence="2">
    <location>
        <position position="1"/>
    </location>
</feature>
<feature type="region of interest" description="Disordered" evidence="1">
    <location>
        <begin position="1"/>
        <end position="20"/>
    </location>
</feature>
<gene>
    <name evidence="2" type="ORF">Taro_014093</name>
</gene>
<keyword evidence="3" id="KW-1185">Reference proteome</keyword>